<dbReference type="GO" id="GO:0046872">
    <property type="term" value="F:metal ion binding"/>
    <property type="evidence" value="ECO:0007669"/>
    <property type="project" value="UniProtKB-KW"/>
</dbReference>
<evidence type="ECO:0000313" key="3">
    <source>
        <dbReference type="EMBL" id="SVB70707.1"/>
    </source>
</evidence>
<dbReference type="InterPro" id="IPR020583">
    <property type="entry name" value="Inositol_monoP_metal-BS"/>
</dbReference>
<reference evidence="3" key="1">
    <citation type="submission" date="2018-05" db="EMBL/GenBank/DDBJ databases">
        <authorList>
            <person name="Lanie J.A."/>
            <person name="Ng W.-L."/>
            <person name="Kazmierczak K.M."/>
            <person name="Andrzejewski T.M."/>
            <person name="Davidsen T.M."/>
            <person name="Wayne K.J."/>
            <person name="Tettelin H."/>
            <person name="Glass J.I."/>
            <person name="Rusch D."/>
            <person name="Podicherti R."/>
            <person name="Tsui H.-C.T."/>
            <person name="Winkler M.E."/>
        </authorList>
    </citation>
    <scope>NUCLEOTIDE SEQUENCE</scope>
</reference>
<dbReference type="EMBL" id="UINC01053772">
    <property type="protein sequence ID" value="SVB70707.1"/>
    <property type="molecule type" value="Genomic_DNA"/>
</dbReference>
<dbReference type="PRINTS" id="PR00377">
    <property type="entry name" value="IMPHPHTASES"/>
</dbReference>
<dbReference type="GO" id="GO:0000103">
    <property type="term" value="P:sulfate assimilation"/>
    <property type="evidence" value="ECO:0007669"/>
    <property type="project" value="TreeGrafter"/>
</dbReference>
<dbReference type="Gene3D" id="3.30.540.10">
    <property type="entry name" value="Fructose-1,6-Bisphosphatase, subunit A, domain 1"/>
    <property type="match status" value="1"/>
</dbReference>
<dbReference type="Pfam" id="PF00459">
    <property type="entry name" value="Inositol_P"/>
    <property type="match status" value="1"/>
</dbReference>
<name>A0A382G820_9ZZZZ</name>
<dbReference type="InterPro" id="IPR050725">
    <property type="entry name" value="CysQ/Inositol_MonoPase"/>
</dbReference>
<sequence length="130" mass="15036">MEVYRTDYDIDIKEDKRRFETYHSPVTEADKHAHIIIMEGLKELTPDIPVLSEEGREIAYEERKKWASFWLVDPLDGTKDFIKQNGEFTVNIALVEDNAPVFGVVFAPAIDLLFWGSLENGVWKKEAHNP</sequence>
<feature type="non-terminal residue" evidence="3">
    <location>
        <position position="130"/>
    </location>
</feature>
<dbReference type="PANTHER" id="PTHR43028">
    <property type="entry name" value="3'(2'),5'-BISPHOSPHATE NUCLEOTIDASE 1"/>
    <property type="match status" value="1"/>
</dbReference>
<dbReference type="SUPFAM" id="SSF56655">
    <property type="entry name" value="Carbohydrate phosphatase"/>
    <property type="match status" value="1"/>
</dbReference>
<dbReference type="GO" id="GO:0008441">
    <property type="term" value="F:3'(2'),5'-bisphosphate nucleotidase activity"/>
    <property type="evidence" value="ECO:0007669"/>
    <property type="project" value="TreeGrafter"/>
</dbReference>
<accession>A0A382G820</accession>
<dbReference type="PANTHER" id="PTHR43028:SF5">
    <property type="entry name" value="3'(2'),5'-BISPHOSPHATE NUCLEOTIDASE 1"/>
    <property type="match status" value="1"/>
</dbReference>
<keyword evidence="1" id="KW-0479">Metal-binding</keyword>
<dbReference type="InterPro" id="IPR000760">
    <property type="entry name" value="Inositol_monophosphatase-like"/>
</dbReference>
<dbReference type="GO" id="GO:0050427">
    <property type="term" value="P:3'-phosphoadenosine 5'-phosphosulfate metabolic process"/>
    <property type="evidence" value="ECO:0007669"/>
    <property type="project" value="TreeGrafter"/>
</dbReference>
<keyword evidence="2" id="KW-0460">Magnesium</keyword>
<dbReference type="AlphaFoldDB" id="A0A382G820"/>
<organism evidence="3">
    <name type="scientific">marine metagenome</name>
    <dbReference type="NCBI Taxonomy" id="408172"/>
    <lineage>
        <taxon>unclassified sequences</taxon>
        <taxon>metagenomes</taxon>
        <taxon>ecological metagenomes</taxon>
    </lineage>
</organism>
<dbReference type="PROSITE" id="PS00629">
    <property type="entry name" value="IMP_1"/>
    <property type="match status" value="1"/>
</dbReference>
<protein>
    <recommendedName>
        <fullName evidence="4">3'(2'),5'-bisphosphate nucleotidase CysQ</fullName>
    </recommendedName>
</protein>
<evidence type="ECO:0008006" key="4">
    <source>
        <dbReference type="Google" id="ProtNLM"/>
    </source>
</evidence>
<evidence type="ECO:0000256" key="2">
    <source>
        <dbReference type="ARBA" id="ARBA00022842"/>
    </source>
</evidence>
<gene>
    <name evidence="3" type="ORF">METZ01_LOCUS223561</name>
</gene>
<proteinExistence type="predicted"/>
<evidence type="ECO:0000256" key="1">
    <source>
        <dbReference type="ARBA" id="ARBA00022723"/>
    </source>
</evidence>